<comment type="caution">
    <text evidence="3">The sequence shown here is derived from an EMBL/GenBank/DDBJ whole genome shotgun (WGS) entry which is preliminary data.</text>
</comment>
<accession>A0ABQ2RB90</accession>
<dbReference type="EMBL" id="BMQJ01000018">
    <property type="protein sequence ID" value="GGQ23057.1"/>
    <property type="molecule type" value="Genomic_DNA"/>
</dbReference>
<dbReference type="InterPro" id="IPR011010">
    <property type="entry name" value="DNA_brk_join_enz"/>
</dbReference>
<gene>
    <name evidence="3" type="ORF">GCM10010140_61840</name>
</gene>
<feature type="region of interest" description="Disordered" evidence="2">
    <location>
        <begin position="89"/>
        <end position="111"/>
    </location>
</feature>
<proteinExistence type="predicted"/>
<evidence type="ECO:0000256" key="1">
    <source>
        <dbReference type="ARBA" id="ARBA00023172"/>
    </source>
</evidence>
<name>A0ABQ2RB90_9ACTN</name>
<dbReference type="InterPro" id="IPR013762">
    <property type="entry name" value="Integrase-like_cat_sf"/>
</dbReference>
<keyword evidence="1" id="KW-0233">DNA recombination</keyword>
<evidence type="ECO:0000313" key="3">
    <source>
        <dbReference type="EMBL" id="GGQ23057.1"/>
    </source>
</evidence>
<protein>
    <recommendedName>
        <fullName evidence="5">Tyr recombinase domain-containing protein</fullName>
    </recommendedName>
</protein>
<evidence type="ECO:0000256" key="2">
    <source>
        <dbReference type="SAM" id="MobiDB-lite"/>
    </source>
</evidence>
<dbReference type="Gene3D" id="1.10.443.10">
    <property type="entry name" value="Intergrase catalytic core"/>
    <property type="match status" value="1"/>
</dbReference>
<reference evidence="4" key="1">
    <citation type="journal article" date="2019" name="Int. J. Syst. Evol. Microbiol.">
        <title>The Global Catalogue of Microorganisms (GCM) 10K type strain sequencing project: providing services to taxonomists for standard genome sequencing and annotation.</title>
        <authorList>
            <consortium name="The Broad Institute Genomics Platform"/>
            <consortium name="The Broad Institute Genome Sequencing Center for Infectious Disease"/>
            <person name="Wu L."/>
            <person name="Ma J."/>
        </authorList>
    </citation>
    <scope>NUCLEOTIDE SEQUENCE [LARGE SCALE GENOMIC DNA]</scope>
    <source>
        <strain evidence="4">JCM 3115</strain>
    </source>
</reference>
<sequence length="111" mass="12079">MNIEDLDFTGRHAPVRAEGAQSKARRRGQARALLNEHTALHGAGTGWDLHEFRHSGLTHLGEQGASLLMSMAESRHKKAENVRRYFKPSPDAVAELTSLPAPGDTRRGGGT</sequence>
<dbReference type="RefSeq" id="WP_229811802.1">
    <property type="nucleotide sequence ID" value="NZ_BMQJ01000018.1"/>
</dbReference>
<evidence type="ECO:0008006" key="5">
    <source>
        <dbReference type="Google" id="ProtNLM"/>
    </source>
</evidence>
<keyword evidence="4" id="KW-1185">Reference proteome</keyword>
<feature type="region of interest" description="Disordered" evidence="2">
    <location>
        <begin position="1"/>
        <end position="28"/>
    </location>
</feature>
<dbReference type="Proteomes" id="UP000611554">
    <property type="component" value="Unassembled WGS sequence"/>
</dbReference>
<dbReference type="SUPFAM" id="SSF56349">
    <property type="entry name" value="DNA breaking-rejoining enzymes"/>
    <property type="match status" value="1"/>
</dbReference>
<organism evidence="3 4">
    <name type="scientific">Streptosporangium pseudovulgare</name>
    <dbReference type="NCBI Taxonomy" id="35765"/>
    <lineage>
        <taxon>Bacteria</taxon>
        <taxon>Bacillati</taxon>
        <taxon>Actinomycetota</taxon>
        <taxon>Actinomycetes</taxon>
        <taxon>Streptosporangiales</taxon>
        <taxon>Streptosporangiaceae</taxon>
        <taxon>Streptosporangium</taxon>
    </lineage>
</organism>
<evidence type="ECO:0000313" key="4">
    <source>
        <dbReference type="Proteomes" id="UP000611554"/>
    </source>
</evidence>